<sequence length="357" mass="40817">MNDNSTVWYEILGKWVHHFFTHTMPLFFKRCKSHLNLPIIVVGLALLIGIFHLFSYLIPFTDNAFVVTNVTPVAADVSGFITDIYVKNGQHVKKNDRIFTVYRVPYQLAYQQASADYQEGLKKITVFQKEIDKTMALIRATDAELDKAKYALGLKKDKNVAEAVSILEIKNLSYDVTTLSNKRASLLQEVEILQAKIEQQKHTVASLKAKKNQAKINLDLTVVRAPGDGVIDNMYVSPNTPIEIHKPVFSFIDTSNYYIQANFNETDLRNVRPGDKAYIILRMYYFDKLFHGEVVNSLWPAERQVTAQKSQLQVVSNQNEWLLLPQRFPLQIKILDPDPNYPLNPGASAYVYISTKR</sequence>
<dbReference type="Gene3D" id="2.40.30.170">
    <property type="match status" value="1"/>
</dbReference>
<gene>
    <name evidence="5" type="primary">yibH</name>
    <name evidence="4" type="ORF">Lfee_0735</name>
    <name evidence="5" type="ORF">NCTC12022_00444</name>
</gene>
<dbReference type="Gene3D" id="2.40.50.100">
    <property type="match status" value="1"/>
</dbReference>
<organism evidence="4 6">
    <name type="scientific">Legionella feeleii</name>
    <dbReference type="NCBI Taxonomy" id="453"/>
    <lineage>
        <taxon>Bacteria</taxon>
        <taxon>Pseudomonadati</taxon>
        <taxon>Pseudomonadota</taxon>
        <taxon>Gammaproteobacteria</taxon>
        <taxon>Legionellales</taxon>
        <taxon>Legionellaceae</taxon>
        <taxon>Legionella</taxon>
    </lineage>
</organism>
<dbReference type="Pfam" id="PF25963">
    <property type="entry name" value="Beta-barrel_AAEA"/>
    <property type="match status" value="1"/>
</dbReference>
<evidence type="ECO:0000256" key="1">
    <source>
        <dbReference type="SAM" id="Coils"/>
    </source>
</evidence>
<feature type="coiled-coil region" evidence="1">
    <location>
        <begin position="176"/>
        <end position="217"/>
    </location>
</feature>
<evidence type="ECO:0000313" key="7">
    <source>
        <dbReference type="Proteomes" id="UP000251942"/>
    </source>
</evidence>
<keyword evidence="2" id="KW-1133">Transmembrane helix</keyword>
<dbReference type="Proteomes" id="UP000054698">
    <property type="component" value="Unassembled WGS sequence"/>
</dbReference>
<evidence type="ECO:0000313" key="5">
    <source>
        <dbReference type="EMBL" id="SPX59733.1"/>
    </source>
</evidence>
<feature type="domain" description="p-hydroxybenzoic acid efflux pump subunit AaeA-like beta-barrel" evidence="3">
    <location>
        <begin position="257"/>
        <end position="353"/>
    </location>
</feature>
<keyword evidence="2" id="KW-0812">Transmembrane</keyword>
<keyword evidence="2" id="KW-0472">Membrane</keyword>
<accession>A0A0W0U3T0</accession>
<evidence type="ECO:0000256" key="2">
    <source>
        <dbReference type="SAM" id="Phobius"/>
    </source>
</evidence>
<keyword evidence="6" id="KW-1185">Reference proteome</keyword>
<evidence type="ECO:0000313" key="6">
    <source>
        <dbReference type="Proteomes" id="UP000054698"/>
    </source>
</evidence>
<keyword evidence="1" id="KW-0175">Coiled coil</keyword>
<evidence type="ECO:0000313" key="4">
    <source>
        <dbReference type="EMBL" id="KTD02708.1"/>
    </source>
</evidence>
<name>A0A0W0U3T0_9GAMM</name>
<evidence type="ECO:0000259" key="3">
    <source>
        <dbReference type="Pfam" id="PF25963"/>
    </source>
</evidence>
<dbReference type="EMBL" id="UASS01000002">
    <property type="protein sequence ID" value="SPX59733.1"/>
    <property type="molecule type" value="Genomic_DNA"/>
</dbReference>
<dbReference type="PANTHER" id="PTHR30367:SF1">
    <property type="entry name" value="MULTIDRUG RESISTANCE PROTEIN MDTN"/>
    <property type="match status" value="1"/>
</dbReference>
<protein>
    <submittedName>
        <fullName evidence="4">Multidrug resistance protein</fullName>
    </submittedName>
</protein>
<dbReference type="STRING" id="453.Lfee_0735"/>
<dbReference type="EMBL" id="LNYB01000022">
    <property type="protein sequence ID" value="KTD02708.1"/>
    <property type="molecule type" value="Genomic_DNA"/>
</dbReference>
<dbReference type="SUPFAM" id="SSF111369">
    <property type="entry name" value="HlyD-like secretion proteins"/>
    <property type="match status" value="2"/>
</dbReference>
<reference evidence="4 6" key="1">
    <citation type="submission" date="2015-11" db="EMBL/GenBank/DDBJ databases">
        <title>Genomic analysis of 38 Legionella species identifies large and diverse effector repertoires.</title>
        <authorList>
            <person name="Burstein D."/>
            <person name="Amaro F."/>
            <person name="Zusman T."/>
            <person name="Lifshitz Z."/>
            <person name="Cohen O."/>
            <person name="Gilbert J.A."/>
            <person name="Pupko T."/>
            <person name="Shuman H.A."/>
            <person name="Segal G."/>
        </authorList>
    </citation>
    <scope>NUCLEOTIDE SEQUENCE [LARGE SCALE GENOMIC DNA]</scope>
    <source>
        <strain evidence="4 6">WO-44C</strain>
    </source>
</reference>
<dbReference type="PANTHER" id="PTHR30367">
    <property type="entry name" value="P-HYDROXYBENZOIC ACID EFFLUX PUMP SUBUNIT AAEA-RELATED"/>
    <property type="match status" value="1"/>
</dbReference>
<dbReference type="InterPro" id="IPR050393">
    <property type="entry name" value="MFP_Efflux_Pump"/>
</dbReference>
<feature type="transmembrane region" description="Helical" evidence="2">
    <location>
        <begin position="35"/>
        <end position="58"/>
    </location>
</feature>
<dbReference type="Proteomes" id="UP000251942">
    <property type="component" value="Unassembled WGS sequence"/>
</dbReference>
<proteinExistence type="predicted"/>
<dbReference type="PATRIC" id="fig|453.4.peg.799"/>
<dbReference type="InterPro" id="IPR058634">
    <property type="entry name" value="AaeA-lik-b-barrel"/>
</dbReference>
<reference evidence="5 7" key="2">
    <citation type="submission" date="2018-06" db="EMBL/GenBank/DDBJ databases">
        <authorList>
            <consortium name="Pathogen Informatics"/>
            <person name="Doyle S."/>
        </authorList>
    </citation>
    <scope>NUCLEOTIDE SEQUENCE [LARGE SCALE GENOMIC DNA]</scope>
    <source>
        <strain evidence="5 7">NCTC12022</strain>
    </source>
</reference>
<dbReference type="AlphaFoldDB" id="A0A0W0U3T0"/>